<dbReference type="InterPro" id="IPR051358">
    <property type="entry name" value="TF_AMS/ICE1/BHLH6-like"/>
</dbReference>
<evidence type="ECO:0000256" key="4">
    <source>
        <dbReference type="ARBA" id="ARBA00023163"/>
    </source>
</evidence>
<dbReference type="RefSeq" id="XP_020110165.1">
    <property type="nucleotide sequence ID" value="XM_020254576.1"/>
</dbReference>
<name>A0A6P5GWW8_ANACO</name>
<dbReference type="GO" id="GO:0003700">
    <property type="term" value="F:DNA-binding transcription factor activity"/>
    <property type="evidence" value="ECO:0007669"/>
    <property type="project" value="TreeGrafter"/>
</dbReference>
<dbReference type="SUPFAM" id="SSF47459">
    <property type="entry name" value="HLH, helix-loop-helix DNA-binding domain"/>
    <property type="match status" value="1"/>
</dbReference>
<dbReference type="Pfam" id="PF22754">
    <property type="entry name" value="bHLH-TF_ACT-like_plant"/>
    <property type="match status" value="1"/>
</dbReference>
<dbReference type="AlphaFoldDB" id="A0A6P5GWW8"/>
<sequence>MAVAFPPKEKRKQKQKQKQKQRKRESGCQNMEEMDPEYNFYWETKRFFENEELDSMWGLEEAMSSYYDSSSPEGSGSGNSGGGGGGASSSTAAALKSIEMERNRRRKLNERLYALRSVVPNISKMDKASIIKDAIDYIQELQEQERRLLEDLSHLQATADKKESAAGGADDFGLSRGRKKMKSTAPASPPVEIVDLGVAEVGDKIMVVSITCQKRKDTVAKVCEALESLNLKIITANITSVSGSLLHTLFVETGEMDSAQMKEKIECAIAELDALRSPTSSMSL</sequence>
<evidence type="ECO:0000256" key="1">
    <source>
        <dbReference type="ARBA" id="ARBA00004123"/>
    </source>
</evidence>
<gene>
    <name evidence="11" type="primary">LOC109725403</name>
</gene>
<comment type="subcellular location">
    <subcellularLocation>
        <location evidence="1">Nucleus</location>
    </subcellularLocation>
</comment>
<proteinExistence type="inferred from homology"/>
<dbReference type="InterPro" id="IPR002912">
    <property type="entry name" value="ACT_dom"/>
</dbReference>
<feature type="compositionally biased region" description="Basic residues" evidence="7">
    <location>
        <begin position="9"/>
        <end position="23"/>
    </location>
</feature>
<evidence type="ECO:0000256" key="2">
    <source>
        <dbReference type="ARBA" id="ARBA00005510"/>
    </source>
</evidence>
<evidence type="ECO:0000256" key="7">
    <source>
        <dbReference type="SAM" id="MobiDB-lite"/>
    </source>
</evidence>
<dbReference type="GO" id="GO:0046983">
    <property type="term" value="F:protein dimerization activity"/>
    <property type="evidence" value="ECO:0007669"/>
    <property type="project" value="InterPro"/>
</dbReference>
<dbReference type="GO" id="GO:0043565">
    <property type="term" value="F:sequence-specific DNA binding"/>
    <property type="evidence" value="ECO:0007669"/>
    <property type="project" value="TreeGrafter"/>
</dbReference>
<dbReference type="GeneID" id="109725403"/>
<keyword evidence="6" id="KW-0175">Coiled coil</keyword>
<reference evidence="10" key="1">
    <citation type="journal article" date="2015" name="Nat. Genet.">
        <title>The pineapple genome and the evolution of CAM photosynthesis.</title>
        <authorList>
            <person name="Ming R."/>
            <person name="VanBuren R."/>
            <person name="Wai C.M."/>
            <person name="Tang H."/>
            <person name="Schatz M.C."/>
            <person name="Bowers J.E."/>
            <person name="Lyons E."/>
            <person name="Wang M.L."/>
            <person name="Chen J."/>
            <person name="Biggers E."/>
            <person name="Zhang J."/>
            <person name="Huang L."/>
            <person name="Zhang L."/>
            <person name="Miao W."/>
            <person name="Zhang J."/>
            <person name="Ye Z."/>
            <person name="Miao C."/>
            <person name="Lin Z."/>
            <person name="Wang H."/>
            <person name="Zhou H."/>
            <person name="Yim W.C."/>
            <person name="Priest H.D."/>
            <person name="Zheng C."/>
            <person name="Woodhouse M."/>
            <person name="Edger P.P."/>
            <person name="Guyot R."/>
            <person name="Guo H.B."/>
            <person name="Guo H."/>
            <person name="Zheng G."/>
            <person name="Singh R."/>
            <person name="Sharma A."/>
            <person name="Min X."/>
            <person name="Zheng Y."/>
            <person name="Lee H."/>
            <person name="Gurtowski J."/>
            <person name="Sedlazeck F.J."/>
            <person name="Harkess A."/>
            <person name="McKain M.R."/>
            <person name="Liao Z."/>
            <person name="Fang J."/>
            <person name="Liu J."/>
            <person name="Zhang X."/>
            <person name="Zhang Q."/>
            <person name="Hu W."/>
            <person name="Qin Y."/>
            <person name="Wang K."/>
            <person name="Chen L.Y."/>
            <person name="Shirley N."/>
            <person name="Lin Y.R."/>
            <person name="Liu L.Y."/>
            <person name="Hernandez A.G."/>
            <person name="Wright C.L."/>
            <person name="Bulone V."/>
            <person name="Tuskan G.A."/>
            <person name="Heath K."/>
            <person name="Zee F."/>
            <person name="Moore P.H."/>
            <person name="Sunkar R."/>
            <person name="Leebens-Mack J.H."/>
            <person name="Mockler T."/>
            <person name="Bennetzen J.L."/>
            <person name="Freeling M."/>
            <person name="Sankoff D."/>
            <person name="Paterson A.H."/>
            <person name="Zhu X."/>
            <person name="Yang X."/>
            <person name="Smith J.A."/>
            <person name="Cushman J.C."/>
            <person name="Paull R.E."/>
            <person name="Yu Q."/>
        </authorList>
    </citation>
    <scope>NUCLEOTIDE SEQUENCE [LARGE SCALE GENOMIC DNA]</scope>
    <source>
        <strain evidence="10">cv. F153</strain>
    </source>
</reference>
<feature type="domain" description="ACT" evidence="9">
    <location>
        <begin position="207"/>
        <end position="284"/>
    </location>
</feature>
<dbReference type="SMART" id="SM00353">
    <property type="entry name" value="HLH"/>
    <property type="match status" value="1"/>
</dbReference>
<dbReference type="InterPro" id="IPR011598">
    <property type="entry name" value="bHLH_dom"/>
</dbReference>
<evidence type="ECO:0000256" key="3">
    <source>
        <dbReference type="ARBA" id="ARBA00023015"/>
    </source>
</evidence>
<dbReference type="PANTHER" id="PTHR31945">
    <property type="entry name" value="TRANSCRIPTION FACTOR SCREAM2-RELATED"/>
    <property type="match status" value="1"/>
</dbReference>
<feature type="region of interest" description="Disordered" evidence="7">
    <location>
        <begin position="66"/>
        <end position="93"/>
    </location>
</feature>
<keyword evidence="5" id="KW-0539">Nucleus</keyword>
<evidence type="ECO:0000256" key="6">
    <source>
        <dbReference type="SAM" id="Coils"/>
    </source>
</evidence>
<dbReference type="Gramene" id="Aco029228.1.mrna1">
    <property type="protein sequence ID" value="Aco029228.1.mrna1"/>
    <property type="gene ID" value="Aco029228.1.path1"/>
</dbReference>
<dbReference type="InterPro" id="IPR045865">
    <property type="entry name" value="ACT-like_dom_sf"/>
</dbReference>
<dbReference type="SUPFAM" id="SSF55021">
    <property type="entry name" value="ACT-like"/>
    <property type="match status" value="1"/>
</dbReference>
<evidence type="ECO:0000313" key="11">
    <source>
        <dbReference type="RefSeq" id="XP_020110165.1"/>
    </source>
</evidence>
<evidence type="ECO:0000256" key="5">
    <source>
        <dbReference type="ARBA" id="ARBA00023242"/>
    </source>
</evidence>
<feature type="coiled-coil region" evidence="6">
    <location>
        <begin position="131"/>
        <end position="158"/>
    </location>
</feature>
<dbReference type="Pfam" id="PF00010">
    <property type="entry name" value="HLH"/>
    <property type="match status" value="1"/>
</dbReference>
<protein>
    <submittedName>
        <fullName evidence="11">Transcription factor bHLH35-like</fullName>
    </submittedName>
</protein>
<feature type="region of interest" description="Disordered" evidence="7">
    <location>
        <begin position="159"/>
        <end position="187"/>
    </location>
</feature>
<dbReference type="InterPro" id="IPR036638">
    <property type="entry name" value="HLH_DNA-bd_sf"/>
</dbReference>
<organism evidence="10 11">
    <name type="scientific">Ananas comosus</name>
    <name type="common">Pineapple</name>
    <name type="synonym">Ananas ananas</name>
    <dbReference type="NCBI Taxonomy" id="4615"/>
    <lineage>
        <taxon>Eukaryota</taxon>
        <taxon>Viridiplantae</taxon>
        <taxon>Streptophyta</taxon>
        <taxon>Embryophyta</taxon>
        <taxon>Tracheophyta</taxon>
        <taxon>Spermatophyta</taxon>
        <taxon>Magnoliopsida</taxon>
        <taxon>Liliopsida</taxon>
        <taxon>Poales</taxon>
        <taxon>Bromeliaceae</taxon>
        <taxon>Bromelioideae</taxon>
        <taxon>Ananas</taxon>
    </lineage>
</organism>
<dbReference type="GO" id="GO:0005634">
    <property type="term" value="C:nucleus"/>
    <property type="evidence" value="ECO:0007669"/>
    <property type="project" value="UniProtKB-SubCell"/>
</dbReference>
<dbReference type="PROSITE" id="PS51671">
    <property type="entry name" value="ACT"/>
    <property type="match status" value="1"/>
</dbReference>
<dbReference type="PROSITE" id="PS50888">
    <property type="entry name" value="BHLH"/>
    <property type="match status" value="1"/>
</dbReference>
<feature type="region of interest" description="Disordered" evidence="7">
    <location>
        <begin position="1"/>
        <end position="31"/>
    </location>
</feature>
<keyword evidence="10" id="KW-1185">Reference proteome</keyword>
<dbReference type="Gene3D" id="4.10.280.10">
    <property type="entry name" value="Helix-loop-helix DNA-binding domain"/>
    <property type="match status" value="1"/>
</dbReference>
<reference evidence="11" key="2">
    <citation type="submission" date="2025-08" db="UniProtKB">
        <authorList>
            <consortium name="RefSeq"/>
        </authorList>
    </citation>
    <scope>IDENTIFICATION</scope>
    <source>
        <tissue evidence="11">Leaf</tissue>
    </source>
</reference>
<accession>A0A6P5GWW8</accession>
<evidence type="ECO:0000313" key="10">
    <source>
        <dbReference type="Proteomes" id="UP000515123"/>
    </source>
</evidence>
<feature type="domain" description="BHLH" evidence="8">
    <location>
        <begin position="92"/>
        <end position="141"/>
    </location>
</feature>
<dbReference type="Proteomes" id="UP000515123">
    <property type="component" value="Linkage group 20"/>
</dbReference>
<keyword evidence="3" id="KW-0805">Transcription regulation</keyword>
<dbReference type="OrthoDB" id="623055at2759"/>
<evidence type="ECO:0000259" key="8">
    <source>
        <dbReference type="PROSITE" id="PS50888"/>
    </source>
</evidence>
<evidence type="ECO:0000259" key="9">
    <source>
        <dbReference type="PROSITE" id="PS51671"/>
    </source>
</evidence>
<dbReference type="InterPro" id="IPR054502">
    <property type="entry name" value="bHLH-TF_ACT-like_plant"/>
</dbReference>
<keyword evidence="4" id="KW-0804">Transcription</keyword>
<dbReference type="PANTHER" id="PTHR31945:SF26">
    <property type="entry name" value="TRANSCRIPTION FACTOR BHLH35"/>
    <property type="match status" value="1"/>
</dbReference>
<feature type="compositionally biased region" description="Gly residues" evidence="7">
    <location>
        <begin position="75"/>
        <end position="87"/>
    </location>
</feature>
<comment type="similarity">
    <text evidence="2">Belongs to the bHLH protein family.</text>
</comment>